<dbReference type="InterPro" id="IPR040561">
    <property type="entry name" value="LPD38"/>
</dbReference>
<feature type="domain" description="Large polyvalent protein associated" evidence="3">
    <location>
        <begin position="2283"/>
        <end position="2427"/>
    </location>
</feature>
<dbReference type="RefSeq" id="WP_117532431.1">
    <property type="nucleotide sequence ID" value="NZ_QUSM01000004.1"/>
</dbReference>
<dbReference type="Pfam" id="PF18857">
    <property type="entry name" value="LPD38"/>
    <property type="match status" value="1"/>
</dbReference>
<proteinExistence type="predicted"/>
<gene>
    <name evidence="4" type="ORF">DW687_08540</name>
</gene>
<evidence type="ECO:0000256" key="1">
    <source>
        <dbReference type="SAM" id="Coils"/>
    </source>
</evidence>
<keyword evidence="1" id="KW-0175">Coiled coil</keyword>
<name>A0A3E3DX21_9FIRM</name>
<evidence type="ECO:0000259" key="3">
    <source>
        <dbReference type="Pfam" id="PF18857"/>
    </source>
</evidence>
<comment type="caution">
    <text evidence="4">The sequence shown here is derived from an EMBL/GenBank/DDBJ whole genome shotgun (WGS) entry which is preliminary data.</text>
</comment>
<dbReference type="Proteomes" id="UP000261212">
    <property type="component" value="Unassembled WGS sequence"/>
</dbReference>
<evidence type="ECO:0000313" key="5">
    <source>
        <dbReference type="Proteomes" id="UP000261212"/>
    </source>
</evidence>
<feature type="compositionally biased region" description="Low complexity" evidence="2">
    <location>
        <begin position="63"/>
        <end position="73"/>
    </location>
</feature>
<feature type="coiled-coil region" evidence="1">
    <location>
        <begin position="1571"/>
        <end position="1598"/>
    </location>
</feature>
<feature type="compositionally biased region" description="Polar residues" evidence="2">
    <location>
        <begin position="82"/>
        <end position="96"/>
    </location>
</feature>
<feature type="region of interest" description="Disordered" evidence="2">
    <location>
        <begin position="1"/>
        <end position="96"/>
    </location>
</feature>
<organism evidence="4 5">
    <name type="scientific">Anaerofustis stercorihominis</name>
    <dbReference type="NCBI Taxonomy" id="214853"/>
    <lineage>
        <taxon>Bacteria</taxon>
        <taxon>Bacillati</taxon>
        <taxon>Bacillota</taxon>
        <taxon>Clostridia</taxon>
        <taxon>Eubacteriales</taxon>
        <taxon>Eubacteriaceae</taxon>
        <taxon>Anaerofustis</taxon>
    </lineage>
</organism>
<feature type="compositionally biased region" description="Low complexity" evidence="2">
    <location>
        <begin position="21"/>
        <end position="31"/>
    </location>
</feature>
<accession>A0A3E3DX21</accession>
<protein>
    <recommendedName>
        <fullName evidence="3">Large polyvalent protein associated domain-containing protein</fullName>
    </recommendedName>
</protein>
<sequence>MARKKKEKSWEEKLNNAGYGNSSNLSQNQRSLTKEGKSKAKSKTKSGEKVKSAYKNTNIKYNTSPSSSSVTSTGRHDIGSNKRVTSNITKPSIRYSNVTGRGESKYKIGDLNPFSRGYSINNNITNKITNNITKENKFKNINLIRFSDDGRSDKEKYKDARSHEKDAVTDKDYKKYAKKGKEEDLKASEGATANNLTYSINKHKQNDSRKDTKTDVEKYSKYKFLKKNEINTYYYVLGKYGKEEAERYLTDIDQELEQRKADNETAQLKEIQKSTDNEREYNFKLLGYRASEAFKNAVSGLGLGTRMLSGNDTTESTKAGQLNREETVNTIKDKVTDEKGRQIYTDHNGNESAIYTEEGKKYLKDKDGNNIAVVVTDKKGNMYAADLDKNGNIKTNKKGQYYTYELNEKLKGNLSSIAMETAETVIDQTPQLVLGAVTGSEIVSLGAMGASVFGNSKNQALKEGKTVEQATKFATLSALKEIGSEKVLGFVPGINKENAGLFTKVLEKTVKPLANNRVVSKFIGQALEEGAEEVVGDMFEPLIERASYGKNVDKNGKEISLGESYRLKGKDVLKDMVIGTLSGAVMNTGSSVFSAVQRGNTTKAIQEMAKTSETESPKQLADELTFKETLENSKIQKPKKGRSNDITSGVGIIEGTLGYENGKFAESYSKNELINMFGENNTNKYLNEVKEIRSEQIKGVKKALEGVKNYKEWRDEARNGVTERDENGNIIRKTRTVGAFTERNRLKTETENTNLNAEIAKEFELSEDKGVLEYEKAIREGKNESELPYRLSENGVNNTARRDIKDILKVDTSNYNVGILKQAVDNINYNETNAGTEDIARAKYIIDNYDSIERNKVLDNDKGTLGLTLNKVIGDNHYIVEMAVNTSEGNIFITDVLKTDIDRGTTIDKEGLERQKIQDDFKEKVDHSLLIDALSEKVGLKVEYENAEESENGYISGDTVVINVNSDKSFIFTFGHELTHYIKSKSDKSYQSFIKVADKIIKGNSKYREQKVKTESIYKEAIESGRIVLNENENTEDYIHEEVIADFVGNVVFRNDEKAMRAIVKEDISTAQRIVEFFKSIHDTLKKVSKGEKGYKEAIQILKAEKAFNKAIGEIRGINALIGKDTNKAQNSLNKTAEEISEGKKTTDIKYSIQSDKDGNKYVKIDTDQDIFEGIAKKDYSKIAKMYMQDYLRGETVLSKDDKAIIGRKGINKYTNPGKRQFLFDKKMRLTPELKNVLKIAKKIEESDASKANSKYKNWEYYNFKFSIDDKNFSGIINIGIDENGNKHFYEINNIKEARLGGISGISPESTVPKSSFSINSISKEAGNSNGFSEKNNKKFSNKKYSLNENFTKDVREIIDKKSDKEYVKVYNGTPIPLMESGMKNYPMYMTRNHIISTVLTQAEAKEKGFPLRKGRNKRLINYHGLGEQGLIDSLSSLENPRTVYRYTDIDPKYNSDNFLIDTGLKDKDGNNIIVTARIADNRVILDEDDYNLITSAYGKNNYDSYIQKQLADKKIRVVYPRWSDIAGHNITEDNNPFNNSILENKDKVNKKHSISEETIRLVENSDNEIMKEMLNEIRSLTKRVEELNKNSNIERTETENINQAIIEENNKKVNESKEIPNIDDTVFDEVITTSKEKTQRVYNREVEKTRGLNKEAKKGLPTKEKREQIAKINQIKNADELIRYLEEQTKKEKSERESKKGENKKVPFNKFDKLRQQIFNSGHAFDKLSNIIGDNSVRDMYNSNLHSSQSAWGWLDKEQTDLWGNVTGKSVKDILEPIANEDKIYEFSDYLYHYLNIDRWKRGKALDEGVSENVSSIIVQNYEENNPVFKETANEVWEYYRNILDYNVQAGLVEKEFAEELKKQSPHYIPLSIEKFSNEFEYYKPHEDFNEIENPIKLAKGGSGFTSLTLIDKAMIRSANNTIKNARLNMLMNSVYDAVKANTDKTSDYVKIISEPVTEVEGRSGILISSVRIHANNIVTFGVNGFETKVKMQKDFIQGLNDLSSNQDYLADNVIAQALAKGVDYFKRLHTSYDPTFIIRNFFRDFQDALIWTDKPLEFVKKYPRAFREVKRGLGIGLTRKARNRGSRLWDLYVSLGAVGEVGVNEYSDFIDSKGNIRKGINKFAGNIEKLNLLIEQAARFDEFLRQLEKDGQLEKIQNSESLSKNDYNSLMNALYKADDITLNFQRGGKITKTANKYLIPFINPALQDFSKFVRNITAMDSWDSKDKKQILSSSVRFCAKATLLGLKTYAVSQLIGVIAEALTGDDDEKKKKLEKEMSSYTDYFKKSHFLIPIWDEEKKEYITIRIPKGRILGSIVNFTSDTIKDGFNIENYKNDLVYLWEQISPLETTAIWGTLTQAKNNVNYFGSPIVYDKYSELPDKDQYDDSTTSIAKKIGEITNISPMKIDYVLDQYSGVLGDVIMPFLATDGNTSLYYNSLTENTLTDVIGNMTKRLKVDTVYSNNTNSKYSNMKQKLTEDSAVEKRIEGNYGKTPTKAMIALVKANDSEISKLYTKKEQIYKNTKLSNNEKREKCREIQIKINKYKEATLEEVEAIRPELEKAYKENYKNAKKKYDDKAYGKVYSSDVANALVKKVKTEHAGKLALNMLYPTSDNLDDTDGSDKYNNGESIKNCKILKKAGVSYLEQAEYQVYVNKYKYKKKTEVSYEERAKKFKNKLKSLKNLNTSERNLLYMSTYKYNFNGNAKRYEVYGNVKYDVAMYLAKNKNLTTAQRAKIAKNAGYEIIKEGKDTYITW</sequence>
<reference evidence="4 5" key="1">
    <citation type="submission" date="2018-08" db="EMBL/GenBank/DDBJ databases">
        <title>A genome reference for cultivated species of the human gut microbiota.</title>
        <authorList>
            <person name="Zou Y."/>
            <person name="Xue W."/>
            <person name="Luo G."/>
        </authorList>
    </citation>
    <scope>NUCLEOTIDE SEQUENCE [LARGE SCALE GENOMIC DNA]</scope>
    <source>
        <strain evidence="4 5">AM25-6</strain>
    </source>
</reference>
<evidence type="ECO:0000256" key="2">
    <source>
        <dbReference type="SAM" id="MobiDB-lite"/>
    </source>
</evidence>
<evidence type="ECO:0000313" key="4">
    <source>
        <dbReference type="EMBL" id="RGD73814.1"/>
    </source>
</evidence>
<dbReference type="EMBL" id="QUSM01000004">
    <property type="protein sequence ID" value="RGD73814.1"/>
    <property type="molecule type" value="Genomic_DNA"/>
</dbReference>